<accession>A0AAC9RQI3</accession>
<evidence type="ECO:0000313" key="2">
    <source>
        <dbReference type="Proteomes" id="UP000242864"/>
    </source>
</evidence>
<dbReference type="RefSeq" id="WP_085236827.1">
    <property type="nucleotide sequence ID" value="NZ_CP020773.1"/>
</dbReference>
<sequence length="282" mass="33604">MKLASDVTEVLDIDLHHTHVITFEDTQLCETFIQSFLSYLQKKPQKDEHYAHFITDGYETINVQKFHPIILNCGDRNILGQKVIEDQVLNHFENQIIYDEKTNKIFNEFEESLNIFKQSLGIYDDYYHVEIHDNVIKLKKLLKLLGYEFHYDLRDLDETRKRKAFIDLMRKKEKEEILVVLYPESYLGIKEIEDFLTMIKMYQLTTLVFTNHPSVIMSGDHAFLCKSNKTCHDLNLIKEELKLFMPEEMITSKMVHLIAYHEFIGDNLLELGQYFKFINQYE</sequence>
<organism evidence="1 2">
    <name type="scientific">Staphylococcus lutrae</name>
    <dbReference type="NCBI Taxonomy" id="155085"/>
    <lineage>
        <taxon>Bacteria</taxon>
        <taxon>Bacillati</taxon>
        <taxon>Bacillota</taxon>
        <taxon>Bacilli</taxon>
        <taxon>Bacillales</taxon>
        <taxon>Staphylococcaceae</taxon>
        <taxon>Staphylococcus</taxon>
    </lineage>
</organism>
<keyword evidence="2" id="KW-1185">Reference proteome</keyword>
<reference evidence="1 2" key="1">
    <citation type="submission" date="2017-04" db="EMBL/GenBank/DDBJ databases">
        <authorList>
            <person name="Veseli I.A."/>
            <person name="Tang C."/>
            <person name="Pombert J.-F."/>
        </authorList>
    </citation>
    <scope>NUCLEOTIDE SEQUENCE [LARGE SCALE GENOMIC DNA]</scope>
    <source>
        <strain evidence="1 2">ATCC 700373</strain>
    </source>
</reference>
<proteinExistence type="predicted"/>
<dbReference type="EMBL" id="CP020773">
    <property type="protein sequence ID" value="ARJ50338.1"/>
    <property type="molecule type" value="Genomic_DNA"/>
</dbReference>
<name>A0AAC9RQI3_9STAP</name>
<protein>
    <submittedName>
        <fullName evidence="1">Uncharacterized protein</fullName>
    </submittedName>
</protein>
<dbReference type="KEGG" id="slz:B5P37_02930"/>
<evidence type="ECO:0000313" key="1">
    <source>
        <dbReference type="EMBL" id="ARJ50338.1"/>
    </source>
</evidence>
<dbReference type="AlphaFoldDB" id="A0AAC9RQI3"/>
<gene>
    <name evidence="1" type="ORF">B5P37_02930</name>
</gene>
<dbReference type="Proteomes" id="UP000242864">
    <property type="component" value="Chromosome"/>
</dbReference>